<protein>
    <recommendedName>
        <fullName evidence="9">G-protein coupled receptors family 1 profile domain-containing protein</fullName>
    </recommendedName>
</protein>
<dbReference type="PRINTS" id="PR00237">
    <property type="entry name" value="GPCRRHODOPSN"/>
</dbReference>
<comment type="subcellular location">
    <subcellularLocation>
        <location evidence="1">Membrane</location>
        <topology evidence="1">Multi-pass membrane protein</topology>
    </subcellularLocation>
</comment>
<feature type="transmembrane region" description="Helical" evidence="8">
    <location>
        <begin position="180"/>
        <end position="200"/>
    </location>
</feature>
<evidence type="ECO:0000256" key="2">
    <source>
        <dbReference type="ARBA" id="ARBA00022692"/>
    </source>
</evidence>
<evidence type="ECO:0000259" key="9">
    <source>
        <dbReference type="PROSITE" id="PS50262"/>
    </source>
</evidence>
<evidence type="ECO:0000313" key="11">
    <source>
        <dbReference type="Proteomes" id="UP000663845"/>
    </source>
</evidence>
<dbReference type="InterPro" id="IPR000276">
    <property type="entry name" value="GPCR_Rhodpsn"/>
</dbReference>
<accession>A0A813V594</accession>
<evidence type="ECO:0000256" key="5">
    <source>
        <dbReference type="ARBA" id="ARBA00023136"/>
    </source>
</evidence>
<evidence type="ECO:0000256" key="4">
    <source>
        <dbReference type="ARBA" id="ARBA00023040"/>
    </source>
</evidence>
<keyword evidence="4" id="KW-0297">G-protein coupled receptor</keyword>
<keyword evidence="5 8" id="KW-0472">Membrane</keyword>
<keyword evidence="6" id="KW-0675">Receptor</keyword>
<dbReference type="SUPFAM" id="SSF81321">
    <property type="entry name" value="Family A G protein-coupled receptor-like"/>
    <property type="match status" value="1"/>
</dbReference>
<feature type="transmembrane region" description="Helical" evidence="8">
    <location>
        <begin position="295"/>
        <end position="317"/>
    </location>
</feature>
<organism evidence="10 11">
    <name type="scientific">Adineta steineri</name>
    <dbReference type="NCBI Taxonomy" id="433720"/>
    <lineage>
        <taxon>Eukaryota</taxon>
        <taxon>Metazoa</taxon>
        <taxon>Spiralia</taxon>
        <taxon>Gnathifera</taxon>
        <taxon>Rotifera</taxon>
        <taxon>Eurotatoria</taxon>
        <taxon>Bdelloidea</taxon>
        <taxon>Adinetida</taxon>
        <taxon>Adinetidae</taxon>
        <taxon>Adineta</taxon>
    </lineage>
</organism>
<evidence type="ECO:0000256" key="3">
    <source>
        <dbReference type="ARBA" id="ARBA00022989"/>
    </source>
</evidence>
<evidence type="ECO:0000256" key="1">
    <source>
        <dbReference type="ARBA" id="ARBA00004141"/>
    </source>
</evidence>
<keyword evidence="7" id="KW-0807">Transducer</keyword>
<comment type="caution">
    <text evidence="10">The sequence shown here is derived from an EMBL/GenBank/DDBJ whole genome shotgun (WGS) entry which is preliminary data.</text>
</comment>
<evidence type="ECO:0000313" key="10">
    <source>
        <dbReference type="EMBL" id="CAF0836193.1"/>
    </source>
</evidence>
<gene>
    <name evidence="10" type="ORF">JYZ213_LOCUS7109</name>
</gene>
<feature type="transmembrane region" description="Helical" evidence="8">
    <location>
        <begin position="83"/>
        <end position="111"/>
    </location>
</feature>
<dbReference type="Gene3D" id="1.20.1070.10">
    <property type="entry name" value="Rhodopsin 7-helix transmembrane proteins"/>
    <property type="match status" value="1"/>
</dbReference>
<evidence type="ECO:0000256" key="8">
    <source>
        <dbReference type="SAM" id="Phobius"/>
    </source>
</evidence>
<dbReference type="Pfam" id="PF00001">
    <property type="entry name" value="7tm_1"/>
    <property type="match status" value="1"/>
</dbReference>
<feature type="transmembrane region" description="Helical" evidence="8">
    <location>
        <begin position="18"/>
        <end position="39"/>
    </location>
</feature>
<proteinExistence type="predicted"/>
<dbReference type="Proteomes" id="UP000663845">
    <property type="component" value="Unassembled WGS sequence"/>
</dbReference>
<dbReference type="InterPro" id="IPR050125">
    <property type="entry name" value="GPCR_opsins"/>
</dbReference>
<dbReference type="GO" id="GO:0016020">
    <property type="term" value="C:membrane"/>
    <property type="evidence" value="ECO:0007669"/>
    <property type="project" value="UniProtKB-SubCell"/>
</dbReference>
<sequence>MHINLTRISIDVSDNDCIIYRFISIIFICISITSFTYNIRFISTERHRLNPLALSLIVNSLVLTIFSSPYVLTQSIKCTPIQSYFICSSQGFICFTCGICVMYTMCLLSFIQYIRLFYNSTIIYRIINHRNSFLIPFLCWFISLLWSFPPYMNIKPGFMREGQGFDCGLNWRRIDIESHIYMLLAFIFIYFLPLFCLLYTHIRMLIAIRKLVYRRYPIISQTTKIMSIDMRHRFFHMFTIAESNRLKRLRIDRRFARATMITVFYYILAWTPYAICGILQIIFAMKYIHFQLPPMLLTLSALIAKMAVIGQSCIYFYTIQPANKRFSLTSATLK</sequence>
<keyword evidence="3 8" id="KW-1133">Transmembrane helix</keyword>
<feature type="transmembrane region" description="Helical" evidence="8">
    <location>
        <begin position="132"/>
        <end position="149"/>
    </location>
</feature>
<feature type="transmembrane region" description="Helical" evidence="8">
    <location>
        <begin position="51"/>
        <end position="71"/>
    </location>
</feature>
<keyword evidence="2 8" id="KW-0812">Transmembrane</keyword>
<evidence type="ECO:0000256" key="6">
    <source>
        <dbReference type="ARBA" id="ARBA00023170"/>
    </source>
</evidence>
<reference evidence="10" key="1">
    <citation type="submission" date="2021-02" db="EMBL/GenBank/DDBJ databases">
        <authorList>
            <person name="Nowell W R."/>
        </authorList>
    </citation>
    <scope>NUCLEOTIDE SEQUENCE</scope>
</reference>
<dbReference type="InterPro" id="IPR017452">
    <property type="entry name" value="GPCR_Rhodpsn_7TM"/>
</dbReference>
<dbReference type="PANTHER" id="PTHR24240">
    <property type="entry name" value="OPSIN"/>
    <property type="match status" value="1"/>
</dbReference>
<dbReference type="GO" id="GO:0004930">
    <property type="term" value="F:G protein-coupled receptor activity"/>
    <property type="evidence" value="ECO:0007669"/>
    <property type="project" value="UniProtKB-KW"/>
</dbReference>
<evidence type="ECO:0000256" key="7">
    <source>
        <dbReference type="ARBA" id="ARBA00023224"/>
    </source>
</evidence>
<name>A0A813V594_9BILA</name>
<dbReference type="EMBL" id="CAJNOG010000046">
    <property type="protein sequence ID" value="CAF0836193.1"/>
    <property type="molecule type" value="Genomic_DNA"/>
</dbReference>
<dbReference type="AlphaFoldDB" id="A0A813V594"/>
<feature type="transmembrane region" description="Helical" evidence="8">
    <location>
        <begin position="255"/>
        <end position="283"/>
    </location>
</feature>
<dbReference type="PROSITE" id="PS50262">
    <property type="entry name" value="G_PROTEIN_RECEP_F1_2"/>
    <property type="match status" value="1"/>
</dbReference>
<feature type="domain" description="G-protein coupled receptors family 1 profile" evidence="9">
    <location>
        <begin position="23"/>
        <end position="315"/>
    </location>
</feature>